<comment type="caution">
    <text evidence="1">The sequence shown here is derived from an EMBL/GenBank/DDBJ whole genome shotgun (WGS) entry which is preliminary data.</text>
</comment>
<dbReference type="Proteomes" id="UP001470288">
    <property type="component" value="Unassembled WGS sequence"/>
</dbReference>
<gene>
    <name evidence="1" type="ORF">WMO62_10520</name>
</gene>
<proteinExistence type="predicted"/>
<sequence length="149" mass="17852">MLDFIKNFISKLLNGTSDEQSDRTQESESLVRQWQFADYVPRIPEIILYIRRQREIPRRQLELTLIDKEDEPAWRIKGILRNLMKDPQVMYLVTDRAEAFAEMEEEAMEMYGLPFLVLDKTELEKMPGNLVLDLNLWENQLDRFSKIWV</sequence>
<reference evidence="1 2" key="1">
    <citation type="submission" date="2024-03" db="EMBL/GenBank/DDBJ databases">
        <title>Human intestinal bacterial collection.</title>
        <authorList>
            <person name="Pauvert C."/>
            <person name="Hitch T.C.A."/>
            <person name="Clavel T."/>
        </authorList>
    </citation>
    <scope>NUCLEOTIDE SEQUENCE [LARGE SCALE GENOMIC DNA]</scope>
    <source>
        <strain evidence="1 2">CLA-AA-H78B</strain>
    </source>
</reference>
<evidence type="ECO:0000313" key="1">
    <source>
        <dbReference type="EMBL" id="MEQ2579255.1"/>
    </source>
</evidence>
<organism evidence="1 2">
    <name type="scientific">Hominiventricola aquisgranensis</name>
    <dbReference type="NCBI Taxonomy" id="3133164"/>
    <lineage>
        <taxon>Bacteria</taxon>
        <taxon>Bacillati</taxon>
        <taxon>Bacillota</taxon>
        <taxon>Clostridia</taxon>
        <taxon>Lachnospirales</taxon>
        <taxon>Lachnospiraceae</taxon>
        <taxon>Hominiventricola</taxon>
    </lineage>
</organism>
<dbReference type="RefSeq" id="WP_178756745.1">
    <property type="nucleotide sequence ID" value="NZ_JBBMFC010000017.1"/>
</dbReference>
<accession>A0ABV1I247</accession>
<evidence type="ECO:0000313" key="2">
    <source>
        <dbReference type="Proteomes" id="UP001470288"/>
    </source>
</evidence>
<keyword evidence="2" id="KW-1185">Reference proteome</keyword>
<name>A0ABV1I247_9FIRM</name>
<dbReference type="EMBL" id="JBBMFC010000017">
    <property type="protein sequence ID" value="MEQ2579255.1"/>
    <property type="molecule type" value="Genomic_DNA"/>
</dbReference>
<protein>
    <submittedName>
        <fullName evidence="1">Uncharacterized protein</fullName>
    </submittedName>
</protein>